<dbReference type="InterPro" id="IPR026784">
    <property type="entry name" value="Coact_PPARg"/>
</dbReference>
<evidence type="ECO:0000256" key="1">
    <source>
        <dbReference type="ARBA" id="ARBA00009495"/>
    </source>
</evidence>
<evidence type="ECO:0000313" key="4">
    <source>
        <dbReference type="Proteomes" id="UP000694427"/>
    </source>
</evidence>
<feature type="compositionally biased region" description="Polar residues" evidence="2">
    <location>
        <begin position="758"/>
        <end position="776"/>
    </location>
</feature>
<dbReference type="AlphaFoldDB" id="A0A8C1JVY6"/>
<keyword evidence="4" id="KW-1185">Reference proteome</keyword>
<comment type="similarity">
    <text evidence="1">Belongs to the constitutive coactivator of PPAR-gamma family.</text>
</comment>
<reference evidence="3" key="1">
    <citation type="submission" date="2025-08" db="UniProtKB">
        <authorList>
            <consortium name="Ensembl"/>
        </authorList>
    </citation>
    <scope>IDENTIFICATION</scope>
</reference>
<dbReference type="PANTHER" id="PTHR15976:SF15">
    <property type="entry name" value="CONSTITUTIVE COACTIVATOR OF PPAR-GAMMA-LIKE PROTEIN 2"/>
    <property type="match status" value="1"/>
</dbReference>
<dbReference type="SUPFAM" id="SSF88723">
    <property type="entry name" value="PIN domain-like"/>
    <property type="match status" value="1"/>
</dbReference>
<evidence type="ECO:0000256" key="2">
    <source>
        <dbReference type="SAM" id="MobiDB-lite"/>
    </source>
</evidence>
<dbReference type="Ensembl" id="ENSCCRT00010041963.1">
    <property type="protein sequence ID" value="ENSCCRP00010038223.1"/>
    <property type="gene ID" value="ENSCCRG00010016314.1"/>
</dbReference>
<dbReference type="FunFam" id="3.40.50.1010:FF:000009">
    <property type="entry name" value="Constitutive coactivator of PPAR-gamma-like protein 1"/>
    <property type="match status" value="1"/>
</dbReference>
<organism evidence="3 4">
    <name type="scientific">Cyprinus carpio</name>
    <name type="common">Common carp</name>
    <dbReference type="NCBI Taxonomy" id="7962"/>
    <lineage>
        <taxon>Eukaryota</taxon>
        <taxon>Metazoa</taxon>
        <taxon>Chordata</taxon>
        <taxon>Craniata</taxon>
        <taxon>Vertebrata</taxon>
        <taxon>Euteleostomi</taxon>
        <taxon>Actinopterygii</taxon>
        <taxon>Neopterygii</taxon>
        <taxon>Teleostei</taxon>
        <taxon>Ostariophysi</taxon>
        <taxon>Cypriniformes</taxon>
        <taxon>Cyprinidae</taxon>
        <taxon>Cyprininae</taxon>
        <taxon>Cyprinus</taxon>
    </lineage>
</organism>
<dbReference type="GO" id="GO:0005634">
    <property type="term" value="C:nucleus"/>
    <property type="evidence" value="ECO:0007669"/>
    <property type="project" value="TreeGrafter"/>
</dbReference>
<feature type="region of interest" description="Disordered" evidence="2">
    <location>
        <begin position="30"/>
        <end position="61"/>
    </location>
</feature>
<dbReference type="Gene3D" id="3.40.50.1010">
    <property type="entry name" value="5'-nuclease"/>
    <property type="match status" value="1"/>
</dbReference>
<protein>
    <submittedName>
        <fullName evidence="3">Family with sequence similarity 120C</fullName>
    </submittedName>
</protein>
<dbReference type="InterPro" id="IPR029060">
    <property type="entry name" value="PIN-like_dom_sf"/>
</dbReference>
<feature type="compositionally biased region" description="Basic residues" evidence="2">
    <location>
        <begin position="34"/>
        <end position="49"/>
    </location>
</feature>
<dbReference type="Proteomes" id="UP000694427">
    <property type="component" value="Unplaced"/>
</dbReference>
<proteinExistence type="inferred from homology"/>
<evidence type="ECO:0000313" key="3">
    <source>
        <dbReference type="Ensembl" id="ENSCCRP00010038223.1"/>
    </source>
</evidence>
<reference evidence="3" key="2">
    <citation type="submission" date="2025-09" db="UniProtKB">
        <authorList>
            <consortium name="Ensembl"/>
        </authorList>
    </citation>
    <scope>IDENTIFICATION</scope>
</reference>
<name>A0A8C1JVY6_CYPCA</name>
<feature type="region of interest" description="Disordered" evidence="2">
    <location>
        <begin position="704"/>
        <end position="780"/>
    </location>
</feature>
<dbReference type="PANTHER" id="PTHR15976">
    <property type="entry name" value="CONSTITUTIVE COACTIVATOR OF PEROXISOME PROLIFERATOR-ACTIVATED RECEPTOR GAMMA"/>
    <property type="match status" value="1"/>
</dbReference>
<sequence>MGVQGFQEYLEKRCPGAAVPVDLLKLARTAGRQPPHHHHHHHHHHHYPHHPSSLPPPPPPARILVDADSGLQRLYGGYQTDWVCGGEWNAMLGYLAALSQACLYQGGLELVVVFNGTLGKDRWPEWARRAQGQRQTAQLIVNHVGSKATPPPRAWFLPPACLSHCVRLAMFRFRVRVVQTLEDHHQEVLSLYRDYGFQGLIAQDSEFALCNVPTYFSSHALKLSWNGKNLTTHQYLLSEAARQLGLKTQHLPIFAALLGNHILPDEDLAAFHWSLLGPEHPLASLKVRAHQLVLPPCEVVIKAVSEYVASIKDLGNLDSVAKDVFKQSQSQTEDKIERFKKAVEYFSAASKPRPLSMGPSPYLCRYNVVFTYTNLQSLGSAGITKDWNENESKCVSFNSTVPPVIVKEWCASKAKSALTPELVPALCFREWTCPNLRRLWLGRASEDRSRRTRAFLACMRSDCPALLNPTCVPSHLLLMCCVLRYMMQWPGGRILQRHELDAFLAQAVSNQLYEPDQLQELKVEKVDNRGVQLASLFMSGVDTALFVNDVCGQPLPWDHCCPWGFFDGKLFQSKLAKATRDRASLLDMCEGQEELVSRVEKMRQSILEGINLSRPPPPPPPLPPPAFLPPAMVPPFYPMHPLYPPRPLGSMPPPPHHHHQHRPRAFPGIQSIPPQGGKLEIAGMVVGQWAGNKPVRGRVNMQVVSVGGKGRGKELTLKGRGGKKVTTNRTQTLSSSPPSSSPPKLTEDAKAVGRPTEGTGTASQQLNGSSSGSATGQALDLPPLAQPIQCALASRDNQSGDGVEVEAHCCLDDCPSDGALQKEE</sequence>
<accession>A0A8C1JVY6</accession>